<dbReference type="AlphaFoldDB" id="A0AAV2WDF3"/>
<feature type="transmembrane region" description="Helical" evidence="5">
    <location>
        <begin position="59"/>
        <end position="79"/>
    </location>
</feature>
<dbReference type="RefSeq" id="WP_234411508.1">
    <property type="nucleotide sequence ID" value="NZ_CP074376.1"/>
</dbReference>
<evidence type="ECO:0000313" key="8">
    <source>
        <dbReference type="Proteomes" id="UP000028864"/>
    </source>
</evidence>
<feature type="domain" description="Lipopolysaccharide assembly protein A" evidence="6">
    <location>
        <begin position="39"/>
        <end position="86"/>
    </location>
</feature>
<keyword evidence="4 5" id="KW-0472">Membrane</keyword>
<accession>A0AAV2WDF3</accession>
<dbReference type="GO" id="GO:0005886">
    <property type="term" value="C:plasma membrane"/>
    <property type="evidence" value="ECO:0007669"/>
    <property type="project" value="InterPro"/>
</dbReference>
<sequence>MTTPIADRTPGRRSGRIVTKFGLILAAVLVVTLAVFALQNTVHATVNFLGWNFDLPLGIWLLGAAVVGAVIALIASAALRLRRAIK</sequence>
<dbReference type="Pfam" id="PF06305">
    <property type="entry name" value="LapA_dom"/>
    <property type="match status" value="1"/>
</dbReference>
<evidence type="ECO:0000313" key="7">
    <source>
        <dbReference type="EMBL" id="CDQ42322.1"/>
    </source>
</evidence>
<organism evidence="7 8">
    <name type="scientific">Mycolicibacterium neoaurum</name>
    <name type="common">Mycobacterium neoaurum</name>
    <dbReference type="NCBI Taxonomy" id="1795"/>
    <lineage>
        <taxon>Bacteria</taxon>
        <taxon>Bacillati</taxon>
        <taxon>Actinomycetota</taxon>
        <taxon>Actinomycetes</taxon>
        <taxon>Mycobacteriales</taxon>
        <taxon>Mycobacteriaceae</taxon>
        <taxon>Mycolicibacterium</taxon>
    </lineage>
</organism>
<proteinExistence type="predicted"/>
<evidence type="ECO:0000259" key="6">
    <source>
        <dbReference type="Pfam" id="PF06305"/>
    </source>
</evidence>
<reference evidence="7" key="2">
    <citation type="submission" date="2015-09" db="EMBL/GenBank/DDBJ databases">
        <title>Draft genome sequence of Mycobacterium neoaurum DSM 44074.</title>
        <authorList>
            <person name="Croce O."/>
            <person name="Robert C."/>
            <person name="Raoult D."/>
            <person name="Drancourt M."/>
        </authorList>
    </citation>
    <scope>NUCLEOTIDE SEQUENCE</scope>
    <source>
        <strain evidence="7">DSM 44074</strain>
    </source>
</reference>
<evidence type="ECO:0000256" key="2">
    <source>
        <dbReference type="ARBA" id="ARBA00022692"/>
    </source>
</evidence>
<evidence type="ECO:0000256" key="1">
    <source>
        <dbReference type="ARBA" id="ARBA00022475"/>
    </source>
</evidence>
<dbReference type="Proteomes" id="UP000028864">
    <property type="component" value="Unassembled WGS sequence"/>
</dbReference>
<evidence type="ECO:0000256" key="5">
    <source>
        <dbReference type="SAM" id="Phobius"/>
    </source>
</evidence>
<evidence type="ECO:0000256" key="4">
    <source>
        <dbReference type="ARBA" id="ARBA00023136"/>
    </source>
</evidence>
<evidence type="ECO:0000256" key="3">
    <source>
        <dbReference type="ARBA" id="ARBA00022989"/>
    </source>
</evidence>
<dbReference type="InterPro" id="IPR010445">
    <property type="entry name" value="LapA_dom"/>
</dbReference>
<feature type="transmembrane region" description="Helical" evidence="5">
    <location>
        <begin position="21"/>
        <end position="39"/>
    </location>
</feature>
<reference evidence="7" key="1">
    <citation type="submission" date="2014-05" db="EMBL/GenBank/DDBJ databases">
        <authorList>
            <person name="Urmite Genomes"/>
        </authorList>
    </citation>
    <scope>NUCLEOTIDE SEQUENCE</scope>
    <source>
        <strain evidence="7">DSM 44074</strain>
    </source>
</reference>
<protein>
    <submittedName>
        <fullName evidence="7">Integral membrane protein</fullName>
    </submittedName>
</protein>
<dbReference type="EMBL" id="LK021337">
    <property type="protein sequence ID" value="CDQ42322.1"/>
    <property type="molecule type" value="Genomic_DNA"/>
</dbReference>
<keyword evidence="2 5" id="KW-0812">Transmembrane</keyword>
<keyword evidence="1" id="KW-1003">Cell membrane</keyword>
<name>A0AAV2WDF3_MYCNE</name>
<gene>
    <name evidence="7" type="ORF">BN1047_00174</name>
</gene>
<keyword evidence="3 5" id="KW-1133">Transmembrane helix</keyword>